<evidence type="ECO:0000313" key="3">
    <source>
        <dbReference type="EMBL" id="MXU97290.1"/>
    </source>
</evidence>
<evidence type="ECO:0000256" key="1">
    <source>
        <dbReference type="SAM" id="MobiDB-lite"/>
    </source>
</evidence>
<evidence type="ECO:0000256" key="2">
    <source>
        <dbReference type="SAM" id="Phobius"/>
    </source>
</evidence>
<keyword evidence="2" id="KW-0472">Membrane</keyword>
<dbReference type="EMBL" id="GIFC01015207">
    <property type="protein sequence ID" value="MXU97290.1"/>
    <property type="molecule type" value="Transcribed_RNA"/>
</dbReference>
<organism evidence="3">
    <name type="scientific">Ixodes ricinus</name>
    <name type="common">Common tick</name>
    <name type="synonym">Acarus ricinus</name>
    <dbReference type="NCBI Taxonomy" id="34613"/>
    <lineage>
        <taxon>Eukaryota</taxon>
        <taxon>Metazoa</taxon>
        <taxon>Ecdysozoa</taxon>
        <taxon>Arthropoda</taxon>
        <taxon>Chelicerata</taxon>
        <taxon>Arachnida</taxon>
        <taxon>Acari</taxon>
        <taxon>Parasitiformes</taxon>
        <taxon>Ixodida</taxon>
        <taxon>Ixodoidea</taxon>
        <taxon>Ixodidae</taxon>
        <taxon>Ixodinae</taxon>
        <taxon>Ixodes</taxon>
    </lineage>
</organism>
<reference evidence="3" key="1">
    <citation type="submission" date="2019-12" db="EMBL/GenBank/DDBJ databases">
        <title>An insight into the sialome of adult female Ixodes ricinus ticks feeding for 6 days.</title>
        <authorList>
            <person name="Perner J."/>
            <person name="Ribeiro J.M.C."/>
        </authorList>
    </citation>
    <scope>NUCLEOTIDE SEQUENCE</scope>
    <source>
        <strain evidence="3">Semi-engorged</strain>
        <tissue evidence="3">Salivary glands</tissue>
    </source>
</reference>
<feature type="compositionally biased region" description="Polar residues" evidence="1">
    <location>
        <begin position="176"/>
        <end position="199"/>
    </location>
</feature>
<accession>A0A6B0V4S2</accession>
<keyword evidence="2" id="KW-0812">Transmembrane</keyword>
<feature type="region of interest" description="Disordered" evidence="1">
    <location>
        <begin position="153"/>
        <end position="205"/>
    </location>
</feature>
<dbReference type="AlphaFoldDB" id="A0A6B0V4S2"/>
<name>A0A6B0V4S2_IXORI</name>
<sequence>MSFRFPSTMSVLPMLTSLMLSWAMALSAVWTFSRHWCWLRGFLMRLSFRFWSTSTSEMSLRPSLKSTRRSETARPCGRSCSFTQLVNVFSWISTQTHSSPRICMALAACPSGERAFMPIWLKPPSTVGVVPTAAPLAYSIAAASAAGLRRGAAAARPRIHSPSRGYPGSRVKPKNTPRTQHFGTGTSVKDHTGATSSSVERWRRRRRRRLRRFGERSFGPRRKMKEEKKEAKKERLIFFLFCLLLVARKIRSPPPPLVW</sequence>
<keyword evidence="2" id="KW-1133">Transmembrane helix</keyword>
<proteinExistence type="predicted"/>
<feature type="transmembrane region" description="Helical" evidence="2">
    <location>
        <begin position="12"/>
        <end position="32"/>
    </location>
</feature>
<protein>
    <submittedName>
        <fullName evidence="3">Uncharacterized protein</fullName>
    </submittedName>
</protein>